<feature type="compositionally biased region" description="Basic and acidic residues" evidence="1">
    <location>
        <begin position="109"/>
        <end position="123"/>
    </location>
</feature>
<keyword evidence="3" id="KW-1185">Reference proteome</keyword>
<evidence type="ECO:0000313" key="3">
    <source>
        <dbReference type="Proteomes" id="UP000681340"/>
    </source>
</evidence>
<dbReference type="Proteomes" id="UP000681340">
    <property type="component" value="Unassembled WGS sequence"/>
</dbReference>
<name>A0A919STA7_9ACTN</name>
<dbReference type="EMBL" id="BOQL01000066">
    <property type="protein sequence ID" value="GIM77209.1"/>
    <property type="molecule type" value="Genomic_DNA"/>
</dbReference>
<accession>A0A919STA7</accession>
<gene>
    <name evidence="2" type="ORF">Aau02nite_74790</name>
</gene>
<comment type="caution">
    <text evidence="2">The sequence shown here is derived from an EMBL/GenBank/DDBJ whole genome shotgun (WGS) entry which is preliminary data.</text>
</comment>
<feature type="region of interest" description="Disordered" evidence="1">
    <location>
        <begin position="94"/>
        <end position="123"/>
    </location>
</feature>
<reference evidence="2" key="1">
    <citation type="submission" date="2021-03" db="EMBL/GenBank/DDBJ databases">
        <title>Whole genome shotgun sequence of Actinoplanes auranticolor NBRC 12245.</title>
        <authorList>
            <person name="Komaki H."/>
            <person name="Tamura T."/>
        </authorList>
    </citation>
    <scope>NUCLEOTIDE SEQUENCE</scope>
    <source>
        <strain evidence="2">NBRC 12245</strain>
    </source>
</reference>
<evidence type="ECO:0000256" key="1">
    <source>
        <dbReference type="SAM" id="MobiDB-lite"/>
    </source>
</evidence>
<feature type="compositionally biased region" description="Low complexity" evidence="1">
    <location>
        <begin position="94"/>
        <end position="105"/>
    </location>
</feature>
<proteinExistence type="predicted"/>
<sequence length="123" mass="13000">MTATRIAAARRSSTQAAGRRHVITVNRAFDEAGTGRLPAPLAELGEAVEIRRQPAPGGRGTEISARARSGKVSDGDIRRALREARSELEVGYVLLPGGPTTEPTPLNKPLREATAHGREGGLL</sequence>
<organism evidence="2 3">
    <name type="scientific">Actinoplanes auranticolor</name>
    <dbReference type="NCBI Taxonomy" id="47988"/>
    <lineage>
        <taxon>Bacteria</taxon>
        <taxon>Bacillati</taxon>
        <taxon>Actinomycetota</taxon>
        <taxon>Actinomycetes</taxon>
        <taxon>Micromonosporales</taxon>
        <taxon>Micromonosporaceae</taxon>
        <taxon>Actinoplanes</taxon>
    </lineage>
</organism>
<evidence type="ECO:0000313" key="2">
    <source>
        <dbReference type="EMBL" id="GIM77209.1"/>
    </source>
</evidence>
<protein>
    <submittedName>
        <fullName evidence="2">Uncharacterized protein</fullName>
    </submittedName>
</protein>
<dbReference type="AlphaFoldDB" id="A0A919STA7"/>